<sequence length="203" mass="23174">MAISKTKAAVAVILTSGSSYGIYEIVKHGSSNTLSKEQENKKNQSLKESAENKKTEKNGEQRETKKEVNEAEDDVEVANLSVNNADNEDTSFCDKFHEGTLGNKFKNNLICAIGDKEWEKRVEHWKTNLGEANRHSTLSKFNVRNIKNANIKNLQTRCENSLKVLDWKADFKKNKEQEKNQHWAEVKIYCTKPGTTIENWNPQ</sequence>
<dbReference type="RefSeq" id="WP_216083267.1">
    <property type="nucleotide sequence ID" value="NZ_CACTIB010000020.1"/>
</dbReference>
<protein>
    <submittedName>
        <fullName evidence="2">Uncharacterized protein</fullName>
    </submittedName>
</protein>
<gene>
    <name evidence="2" type="ORF">MHSWG343_08240</name>
</gene>
<dbReference type="Proteomes" id="UP000324831">
    <property type="component" value="Unassembled WGS sequence"/>
</dbReference>
<proteinExistence type="predicted"/>
<dbReference type="AlphaFoldDB" id="A0A478FRK5"/>
<dbReference type="EMBL" id="BIMN01000004">
    <property type="protein sequence ID" value="GCE63817.1"/>
    <property type="molecule type" value="Genomic_DNA"/>
</dbReference>
<reference evidence="2 3" key="1">
    <citation type="submission" date="2019-01" db="EMBL/GenBank/DDBJ databases">
        <title>Draft genome sequences of Candidatus Mycoplasma haemohominis SWG34-3 identified from a patient with pyrexia, anemia and liver dysfunction.</title>
        <authorList>
            <person name="Sekizuka T."/>
            <person name="Hattori N."/>
            <person name="Katano H."/>
            <person name="Takuma T."/>
            <person name="Ito T."/>
            <person name="Arai N."/>
            <person name="Yanai R."/>
            <person name="Ishii S."/>
            <person name="Miura Y."/>
            <person name="Tokunaga T."/>
            <person name="Watanabe H."/>
            <person name="Nomura N."/>
            <person name="Eguchi J."/>
            <person name="Arai T."/>
            <person name="Hasegawa H."/>
            <person name="Nakamaki T."/>
            <person name="Wakita T."/>
            <person name="Niki Y."/>
            <person name="Kuroda M."/>
        </authorList>
    </citation>
    <scope>NUCLEOTIDE SEQUENCE [LARGE SCALE GENOMIC DNA]</scope>
    <source>
        <strain evidence="2">SWG34-3</strain>
    </source>
</reference>
<organism evidence="2 3">
    <name type="scientific">Candidatus Mycoplasma haematohominis</name>
    <dbReference type="NCBI Taxonomy" id="1494318"/>
    <lineage>
        <taxon>Bacteria</taxon>
        <taxon>Bacillati</taxon>
        <taxon>Mycoplasmatota</taxon>
        <taxon>Mollicutes</taxon>
        <taxon>Mycoplasmataceae</taxon>
        <taxon>Mycoplasma</taxon>
    </lineage>
</organism>
<evidence type="ECO:0000313" key="2">
    <source>
        <dbReference type="EMBL" id="GCE63817.1"/>
    </source>
</evidence>
<comment type="caution">
    <text evidence="2">The sequence shown here is derived from an EMBL/GenBank/DDBJ whole genome shotgun (WGS) entry which is preliminary data.</text>
</comment>
<feature type="compositionally biased region" description="Basic and acidic residues" evidence="1">
    <location>
        <begin position="48"/>
        <end position="69"/>
    </location>
</feature>
<name>A0A478FRK5_9MOLU</name>
<evidence type="ECO:0000256" key="1">
    <source>
        <dbReference type="SAM" id="MobiDB-lite"/>
    </source>
</evidence>
<evidence type="ECO:0000313" key="3">
    <source>
        <dbReference type="Proteomes" id="UP000324831"/>
    </source>
</evidence>
<accession>A0A478FRK5</accession>
<feature type="region of interest" description="Disordered" evidence="1">
    <location>
        <begin position="31"/>
        <end position="73"/>
    </location>
</feature>